<protein>
    <recommendedName>
        <fullName evidence="4">Transmembrane protein (PGPGW)</fullName>
    </recommendedName>
</protein>
<dbReference type="Proteomes" id="UP000631694">
    <property type="component" value="Unassembled WGS sequence"/>
</dbReference>
<accession>A0A931I461</accession>
<evidence type="ECO:0000256" key="1">
    <source>
        <dbReference type="SAM" id="Phobius"/>
    </source>
</evidence>
<keyword evidence="1" id="KW-0472">Membrane</keyword>
<evidence type="ECO:0000313" key="2">
    <source>
        <dbReference type="EMBL" id="MBH0239134.1"/>
    </source>
</evidence>
<keyword evidence="1" id="KW-0812">Transmembrane</keyword>
<proteinExistence type="predicted"/>
<dbReference type="AlphaFoldDB" id="A0A931I461"/>
<dbReference type="EMBL" id="JADZLT010000052">
    <property type="protein sequence ID" value="MBH0239134.1"/>
    <property type="molecule type" value="Genomic_DNA"/>
</dbReference>
<evidence type="ECO:0000313" key="3">
    <source>
        <dbReference type="Proteomes" id="UP000631694"/>
    </source>
</evidence>
<sequence>MTADPIQTIRIAGRTFRVPRSRLVRRLIGSGLIAGGFLGFLPVLGFWMVPLGLAVLSIDSPRARRLRRRTDVWVLRRWRSWRS</sequence>
<keyword evidence="3" id="KW-1185">Reference proteome</keyword>
<dbReference type="RefSeq" id="WP_197312231.1">
    <property type="nucleotide sequence ID" value="NZ_JADZLT010000052.1"/>
</dbReference>
<feature type="transmembrane region" description="Helical" evidence="1">
    <location>
        <begin position="32"/>
        <end position="58"/>
    </location>
</feature>
<reference evidence="2" key="1">
    <citation type="submission" date="2020-12" db="EMBL/GenBank/DDBJ databases">
        <title>Methylobrevis albus sp. nov., isolated from fresh water lack sediment.</title>
        <authorList>
            <person name="Zou Q."/>
        </authorList>
    </citation>
    <scope>NUCLEOTIDE SEQUENCE</scope>
    <source>
        <strain evidence="2">L22</strain>
    </source>
</reference>
<keyword evidence="1" id="KW-1133">Transmembrane helix</keyword>
<gene>
    <name evidence="2" type="ORF">I5731_15000</name>
</gene>
<evidence type="ECO:0008006" key="4">
    <source>
        <dbReference type="Google" id="ProtNLM"/>
    </source>
</evidence>
<organism evidence="2 3">
    <name type="scientific">Methylobrevis albus</name>
    <dbReference type="NCBI Taxonomy" id="2793297"/>
    <lineage>
        <taxon>Bacteria</taxon>
        <taxon>Pseudomonadati</taxon>
        <taxon>Pseudomonadota</taxon>
        <taxon>Alphaproteobacteria</taxon>
        <taxon>Hyphomicrobiales</taxon>
        <taxon>Pleomorphomonadaceae</taxon>
        <taxon>Methylobrevis</taxon>
    </lineage>
</organism>
<name>A0A931I461_9HYPH</name>
<comment type="caution">
    <text evidence="2">The sequence shown here is derived from an EMBL/GenBank/DDBJ whole genome shotgun (WGS) entry which is preliminary data.</text>
</comment>